<feature type="domain" description="Polysaccharide biosynthesis enzyme WcbI" evidence="1">
    <location>
        <begin position="5"/>
        <end position="206"/>
    </location>
</feature>
<dbReference type="RefSeq" id="WP_200487282.1">
    <property type="nucleotide sequence ID" value="NZ_JAEPIV010000033.1"/>
</dbReference>
<evidence type="ECO:0000259" key="1">
    <source>
        <dbReference type="Pfam" id="PF18588"/>
    </source>
</evidence>
<dbReference type="Proteomes" id="UP000654452">
    <property type="component" value="Unassembled WGS sequence"/>
</dbReference>
<evidence type="ECO:0000313" key="3">
    <source>
        <dbReference type="Proteomes" id="UP000654452"/>
    </source>
</evidence>
<dbReference type="Gene3D" id="3.40.50.12080">
    <property type="match status" value="2"/>
</dbReference>
<dbReference type="InterPro" id="IPR041307">
    <property type="entry name" value="WcbI"/>
</dbReference>
<proteinExistence type="predicted"/>
<comment type="caution">
    <text evidence="2">The sequence shown here is derived from an EMBL/GenBank/DDBJ whole genome shotgun (WGS) entry which is preliminary data.</text>
</comment>
<dbReference type="Pfam" id="PF18588">
    <property type="entry name" value="WcbI"/>
    <property type="match status" value="1"/>
</dbReference>
<protein>
    <recommendedName>
        <fullName evidence="1">Polysaccharide biosynthesis enzyme WcbI domain-containing protein</fullName>
    </recommendedName>
</protein>
<organism evidence="2 3">
    <name type="scientific">Azospirillum aestuarii</name>
    <dbReference type="NCBI Taxonomy" id="2802052"/>
    <lineage>
        <taxon>Bacteria</taxon>
        <taxon>Pseudomonadati</taxon>
        <taxon>Pseudomonadota</taxon>
        <taxon>Alphaproteobacteria</taxon>
        <taxon>Rhodospirillales</taxon>
        <taxon>Azospirillaceae</taxon>
        <taxon>Azospirillum</taxon>
    </lineage>
</organism>
<name>A0ABS1I770_9PROT</name>
<gene>
    <name evidence="2" type="ORF">JJL56_28965</name>
</gene>
<dbReference type="EMBL" id="JAEPIV010000033">
    <property type="protein sequence ID" value="MBK4722893.1"/>
    <property type="molecule type" value="Genomic_DNA"/>
</dbReference>
<accession>A0ABS1I770</accession>
<evidence type="ECO:0000313" key="2">
    <source>
        <dbReference type="EMBL" id="MBK4722893.1"/>
    </source>
</evidence>
<keyword evidence="3" id="KW-1185">Reference proteome</keyword>
<sequence>MSRPLIVYGNCQSHVVACAFLKVPDIAERFRVLFVPSYDVPGAEPTRIDPEAVAGCAVLLEQKGLWKGFPRADLLPADAVRLSFPTLVLNQLWPLQGKDPRNTGDVAFPFGRYPYGDRLINRLLEQGLSGQALLDAYMATDLSGVVDLRRFADIEEARIRKIDAQCDLPLGGHVLDRFRQRRLFWSYNHPSGDLLRDLAALLAEELSRRCSLPPGTAAEVAGTFAGWEPNAELKVAVHPQVADFFRLEWTGAGIRYSHYGRDGLGYHDYMRHLAFFD</sequence>
<reference evidence="2 3" key="1">
    <citation type="submission" date="2021-01" db="EMBL/GenBank/DDBJ databases">
        <title>Azospirillum sp. YIM DDC1 draft genome.</title>
        <authorList>
            <person name="Wang Y.-X."/>
        </authorList>
    </citation>
    <scope>NUCLEOTIDE SEQUENCE [LARGE SCALE GENOMIC DNA]</scope>
    <source>
        <strain evidence="2 3">YIM DDC1</strain>
    </source>
</reference>